<protein>
    <submittedName>
        <fullName evidence="1">Uncharacterized protein</fullName>
    </submittedName>
</protein>
<name>A0ABU3H5S7_9BACL</name>
<proteinExistence type="predicted"/>
<gene>
    <name evidence="1" type="ORF">J2Z22_001693</name>
</gene>
<dbReference type="EMBL" id="JAUSUY010000005">
    <property type="protein sequence ID" value="MDT3426173.1"/>
    <property type="molecule type" value="Genomic_DNA"/>
</dbReference>
<reference evidence="1 2" key="1">
    <citation type="submission" date="2023-07" db="EMBL/GenBank/DDBJ databases">
        <title>Genomic Encyclopedia of Type Strains, Phase IV (KMG-IV): sequencing the most valuable type-strain genomes for metagenomic binning, comparative biology and taxonomic classification.</title>
        <authorList>
            <person name="Goeker M."/>
        </authorList>
    </citation>
    <scope>NUCLEOTIDE SEQUENCE [LARGE SCALE GENOMIC DNA]</scope>
    <source>
        <strain evidence="1 2">T98</strain>
    </source>
</reference>
<sequence length="57" mass="6476">MWDAFLYNAVSVFAFNRSLARFLFATVDVEPSLTLTVPSVSITITNKKVIQVNVRQR</sequence>
<comment type="caution">
    <text evidence="1">The sequence shown here is derived from an EMBL/GenBank/DDBJ whole genome shotgun (WGS) entry which is preliminary data.</text>
</comment>
<keyword evidence="2" id="KW-1185">Reference proteome</keyword>
<accession>A0ABU3H5S7</accession>
<organism evidence="1 2">
    <name type="scientific">Paenibacillus forsythiae</name>
    <dbReference type="NCBI Taxonomy" id="365616"/>
    <lineage>
        <taxon>Bacteria</taxon>
        <taxon>Bacillati</taxon>
        <taxon>Bacillota</taxon>
        <taxon>Bacilli</taxon>
        <taxon>Bacillales</taxon>
        <taxon>Paenibacillaceae</taxon>
        <taxon>Paenibacillus</taxon>
    </lineage>
</organism>
<evidence type="ECO:0000313" key="2">
    <source>
        <dbReference type="Proteomes" id="UP001248709"/>
    </source>
</evidence>
<dbReference type="Proteomes" id="UP001248709">
    <property type="component" value="Unassembled WGS sequence"/>
</dbReference>
<evidence type="ECO:0000313" key="1">
    <source>
        <dbReference type="EMBL" id="MDT3426173.1"/>
    </source>
</evidence>